<sequence length="90" mass="9723">MKTSIIIQNLKCGGCANTISNKLEELKGISNIDVDVNTSKVSFNYNSPEEALLVKNTLKKIGYPSIEDDNNIVTKAKSFVSCATGKLANN</sequence>
<protein>
    <submittedName>
        <fullName evidence="3">Heavy-metal-associated domain-containing protein</fullName>
    </submittedName>
</protein>
<evidence type="ECO:0000313" key="3">
    <source>
        <dbReference type="EMBL" id="MDA0176354.1"/>
    </source>
</evidence>
<dbReference type="PROSITE" id="PS01047">
    <property type="entry name" value="HMA_1"/>
    <property type="match status" value="1"/>
</dbReference>
<dbReference type="InterPro" id="IPR036163">
    <property type="entry name" value="HMA_dom_sf"/>
</dbReference>
<proteinExistence type="predicted"/>
<feature type="domain" description="HMA" evidence="2">
    <location>
        <begin position="1"/>
        <end position="66"/>
    </location>
</feature>
<evidence type="ECO:0000259" key="2">
    <source>
        <dbReference type="PROSITE" id="PS50846"/>
    </source>
</evidence>
<comment type="caution">
    <text evidence="3">The sequence shown here is derived from an EMBL/GenBank/DDBJ whole genome shotgun (WGS) entry which is preliminary data.</text>
</comment>
<dbReference type="Pfam" id="PF00403">
    <property type="entry name" value="HMA"/>
    <property type="match status" value="1"/>
</dbReference>
<dbReference type="InterPro" id="IPR017969">
    <property type="entry name" value="Heavy-metal-associated_CS"/>
</dbReference>
<dbReference type="InterPro" id="IPR006121">
    <property type="entry name" value="HMA_dom"/>
</dbReference>
<accession>A0ABT4RWZ7</accession>
<dbReference type="Proteomes" id="UP001149142">
    <property type="component" value="Unassembled WGS sequence"/>
</dbReference>
<name>A0ABT4RWZ7_9FLAO</name>
<evidence type="ECO:0000313" key="4">
    <source>
        <dbReference type="Proteomes" id="UP001149142"/>
    </source>
</evidence>
<dbReference type="Gene3D" id="3.30.70.100">
    <property type="match status" value="1"/>
</dbReference>
<keyword evidence="1" id="KW-0479">Metal-binding</keyword>
<reference evidence="3" key="1">
    <citation type="submission" date="2022-11" db="EMBL/GenBank/DDBJ databases">
        <title>Refractory cell wall polysaccharides provide important carbon source for microbial heterotrophs in the hadal ocean.</title>
        <authorList>
            <person name="Zhu X."/>
        </authorList>
    </citation>
    <scope>NUCLEOTIDE SEQUENCE</scope>
    <source>
        <strain evidence="3">MTRN7</strain>
    </source>
</reference>
<evidence type="ECO:0000256" key="1">
    <source>
        <dbReference type="ARBA" id="ARBA00022723"/>
    </source>
</evidence>
<gene>
    <name evidence="3" type="ORF">OOZ35_02490</name>
</gene>
<dbReference type="EMBL" id="JAPFGC010000002">
    <property type="protein sequence ID" value="MDA0176354.1"/>
    <property type="molecule type" value="Genomic_DNA"/>
</dbReference>
<dbReference type="PROSITE" id="PS50846">
    <property type="entry name" value="HMA_2"/>
    <property type="match status" value="1"/>
</dbReference>
<dbReference type="CDD" id="cd00371">
    <property type="entry name" value="HMA"/>
    <property type="match status" value="1"/>
</dbReference>
<organism evidence="3 4">
    <name type="scientific">Mesoflavibacter profundi</name>
    <dbReference type="NCBI Taxonomy" id="2708110"/>
    <lineage>
        <taxon>Bacteria</taxon>
        <taxon>Pseudomonadati</taxon>
        <taxon>Bacteroidota</taxon>
        <taxon>Flavobacteriia</taxon>
        <taxon>Flavobacteriales</taxon>
        <taxon>Flavobacteriaceae</taxon>
        <taxon>Mesoflavibacter</taxon>
    </lineage>
</organism>
<dbReference type="SUPFAM" id="SSF55008">
    <property type="entry name" value="HMA, heavy metal-associated domain"/>
    <property type="match status" value="1"/>
</dbReference>
<dbReference type="RefSeq" id="WP_106688450.1">
    <property type="nucleotide sequence ID" value="NZ_CAXQEU010000066.1"/>
</dbReference>
<keyword evidence="4" id="KW-1185">Reference proteome</keyword>